<dbReference type="EMBL" id="KZ805302">
    <property type="protein sequence ID" value="PVI07761.1"/>
    <property type="molecule type" value="Genomic_DNA"/>
</dbReference>
<sequence>MRERFNSASTTTPSPPSSKFDIGARLAQARSSALTTTTAVIPHPTFEEAIIGQVFFLPAQAEISTSSKAYQKYLGNIWEHPVVVISKNLEEKTVDCLICTSFTRCGSNGILYTKKSLASRKQHLLCENTDKKVSTHDGTQLLTMKAGSEIFSKATYVNTVNDSVTIEYYHLKQYKTGSGKAIIFSEESMALLS</sequence>
<feature type="region of interest" description="Disordered" evidence="1">
    <location>
        <begin position="1"/>
        <end position="20"/>
    </location>
</feature>
<organism evidence="2 3">
    <name type="scientific">Periconia macrospinosa</name>
    <dbReference type="NCBI Taxonomy" id="97972"/>
    <lineage>
        <taxon>Eukaryota</taxon>
        <taxon>Fungi</taxon>
        <taxon>Dikarya</taxon>
        <taxon>Ascomycota</taxon>
        <taxon>Pezizomycotina</taxon>
        <taxon>Dothideomycetes</taxon>
        <taxon>Pleosporomycetidae</taxon>
        <taxon>Pleosporales</taxon>
        <taxon>Massarineae</taxon>
        <taxon>Periconiaceae</taxon>
        <taxon>Periconia</taxon>
    </lineage>
</organism>
<dbReference type="OrthoDB" id="10583758at2759"/>
<dbReference type="PANTHER" id="PTHR37048:SF2">
    <property type="entry name" value="QUESTIONABLE PROTEIN"/>
    <property type="match status" value="1"/>
</dbReference>
<proteinExistence type="predicted"/>
<evidence type="ECO:0000313" key="2">
    <source>
        <dbReference type="EMBL" id="PVI07761.1"/>
    </source>
</evidence>
<reference evidence="2 3" key="1">
    <citation type="journal article" date="2018" name="Sci. Rep.">
        <title>Comparative genomics provides insights into the lifestyle and reveals functional heterogeneity of dark septate endophytic fungi.</title>
        <authorList>
            <person name="Knapp D.G."/>
            <person name="Nemeth J.B."/>
            <person name="Barry K."/>
            <person name="Hainaut M."/>
            <person name="Henrissat B."/>
            <person name="Johnson J."/>
            <person name="Kuo A."/>
            <person name="Lim J.H.P."/>
            <person name="Lipzen A."/>
            <person name="Nolan M."/>
            <person name="Ohm R.A."/>
            <person name="Tamas L."/>
            <person name="Grigoriev I.V."/>
            <person name="Spatafora J.W."/>
            <person name="Nagy L.G."/>
            <person name="Kovacs G.M."/>
        </authorList>
    </citation>
    <scope>NUCLEOTIDE SEQUENCE [LARGE SCALE GENOMIC DNA]</scope>
    <source>
        <strain evidence="2 3">DSE2036</strain>
    </source>
</reference>
<dbReference type="AlphaFoldDB" id="A0A2V1EB59"/>
<evidence type="ECO:0000313" key="3">
    <source>
        <dbReference type="Proteomes" id="UP000244855"/>
    </source>
</evidence>
<name>A0A2V1EB59_9PLEO</name>
<keyword evidence="3" id="KW-1185">Reference proteome</keyword>
<protein>
    <submittedName>
        <fullName evidence="2">Uncharacterized protein</fullName>
    </submittedName>
</protein>
<dbReference type="PANTHER" id="PTHR37048">
    <property type="entry name" value="QUESTIONABLE PROTEIN"/>
    <property type="match status" value="1"/>
</dbReference>
<gene>
    <name evidence="2" type="ORF">DM02DRAFT_648356</name>
</gene>
<accession>A0A2V1EB59</accession>
<dbReference type="Proteomes" id="UP000244855">
    <property type="component" value="Unassembled WGS sequence"/>
</dbReference>
<evidence type="ECO:0000256" key="1">
    <source>
        <dbReference type="SAM" id="MobiDB-lite"/>
    </source>
</evidence>